<dbReference type="EMBL" id="AWUE01014572">
    <property type="protein sequence ID" value="OMP02951.1"/>
    <property type="molecule type" value="Genomic_DNA"/>
</dbReference>
<comment type="caution">
    <text evidence="1">The sequence shown here is derived from an EMBL/GenBank/DDBJ whole genome shotgun (WGS) entry which is preliminary data.</text>
</comment>
<evidence type="ECO:0000313" key="1">
    <source>
        <dbReference type="EMBL" id="OMP02951.1"/>
    </source>
</evidence>
<evidence type="ECO:0000313" key="2">
    <source>
        <dbReference type="Proteomes" id="UP000187203"/>
    </source>
</evidence>
<dbReference type="Proteomes" id="UP000187203">
    <property type="component" value="Unassembled WGS sequence"/>
</dbReference>
<gene>
    <name evidence="1" type="ORF">COLO4_10709</name>
</gene>
<sequence>MSSQFFRSASKAARSILSASKSSRFYSEGRAVAAAAAVSLSGKAPLLASAYGRSASANASKGWLSGVLALPVAGLNGYNSLFLSPLFSYISGLIWMHASIAI</sequence>
<name>A0A1R3K789_9ROSI</name>
<keyword evidence="2" id="KW-1185">Reference proteome</keyword>
<protein>
    <submittedName>
        <fullName evidence="1">Uncharacterized protein</fullName>
    </submittedName>
</protein>
<reference evidence="2" key="1">
    <citation type="submission" date="2013-09" db="EMBL/GenBank/DDBJ databases">
        <title>Corchorus olitorius genome sequencing.</title>
        <authorList>
            <person name="Alam M."/>
            <person name="Haque M.S."/>
            <person name="Islam M.S."/>
            <person name="Emdad E.M."/>
            <person name="Islam M.M."/>
            <person name="Ahmed B."/>
            <person name="Halim A."/>
            <person name="Hossen Q.M.M."/>
            <person name="Hossain M.Z."/>
            <person name="Ahmed R."/>
            <person name="Khan M.M."/>
            <person name="Islam R."/>
            <person name="Rashid M.M."/>
            <person name="Khan S.A."/>
            <person name="Rahman M.S."/>
            <person name="Alam M."/>
            <person name="Yahiya A.S."/>
            <person name="Khan M.S."/>
            <person name="Azam M.S."/>
            <person name="Haque T."/>
            <person name="Lashkar M.Z.H."/>
            <person name="Akhand A.I."/>
            <person name="Morshed G."/>
            <person name="Roy S."/>
            <person name="Uddin K.S."/>
            <person name="Rabeya T."/>
            <person name="Hossain A.S."/>
            <person name="Chowdhury A."/>
            <person name="Snigdha A.R."/>
            <person name="Mortoza M.S."/>
            <person name="Matin S.A."/>
            <person name="Hoque S.M.E."/>
            <person name="Islam M.K."/>
            <person name="Roy D.K."/>
            <person name="Haider R."/>
            <person name="Moosa M.M."/>
            <person name="Elias S.M."/>
            <person name="Hasan A.M."/>
            <person name="Jahan S."/>
            <person name="Shafiuddin M."/>
            <person name="Mahmood N."/>
            <person name="Shommy N.S."/>
        </authorList>
    </citation>
    <scope>NUCLEOTIDE SEQUENCE [LARGE SCALE GENOMIC DNA]</scope>
    <source>
        <strain evidence="2">cv. O-4</strain>
    </source>
</reference>
<dbReference type="OrthoDB" id="2162449at2759"/>
<accession>A0A1R3K789</accession>
<dbReference type="STRING" id="93759.A0A1R3K789"/>
<proteinExistence type="predicted"/>
<dbReference type="AlphaFoldDB" id="A0A1R3K789"/>
<organism evidence="1 2">
    <name type="scientific">Corchorus olitorius</name>
    <dbReference type="NCBI Taxonomy" id="93759"/>
    <lineage>
        <taxon>Eukaryota</taxon>
        <taxon>Viridiplantae</taxon>
        <taxon>Streptophyta</taxon>
        <taxon>Embryophyta</taxon>
        <taxon>Tracheophyta</taxon>
        <taxon>Spermatophyta</taxon>
        <taxon>Magnoliopsida</taxon>
        <taxon>eudicotyledons</taxon>
        <taxon>Gunneridae</taxon>
        <taxon>Pentapetalae</taxon>
        <taxon>rosids</taxon>
        <taxon>malvids</taxon>
        <taxon>Malvales</taxon>
        <taxon>Malvaceae</taxon>
        <taxon>Grewioideae</taxon>
        <taxon>Apeibeae</taxon>
        <taxon>Corchorus</taxon>
    </lineage>
</organism>